<gene>
    <name evidence="2" type="primary">pucM_1</name>
    <name evidence="2" type="ORF">PSAL_025830</name>
</gene>
<evidence type="ECO:0000259" key="1">
    <source>
        <dbReference type="Pfam" id="PF00576"/>
    </source>
</evidence>
<dbReference type="GO" id="GO:0033971">
    <property type="term" value="F:hydroxyisourate hydrolase activity"/>
    <property type="evidence" value="ECO:0007669"/>
    <property type="project" value="UniProtKB-EC"/>
</dbReference>
<dbReference type="RefSeq" id="WP_119841042.1">
    <property type="nucleotide sequence ID" value="NZ_CP060436.1"/>
</dbReference>
<dbReference type="OrthoDB" id="9792386at2"/>
<evidence type="ECO:0000313" key="2">
    <source>
        <dbReference type="EMBL" id="QPM91330.1"/>
    </source>
</evidence>
<sequence length="122" mass="12856">MSAGGISIHAVNVATGRPAEGLRVRLSRETAADRVLIAEGHCGKSGLFEDPSVEGAGIIAGRYVAEFFIGDFIATSSNATTEAAVGFLDVAVFPFILSDPAQHYHLPLKFTAWGYSLFRGGL</sequence>
<dbReference type="Proteomes" id="UP000283786">
    <property type="component" value="Chromosome"/>
</dbReference>
<keyword evidence="2" id="KW-0378">Hydrolase</keyword>
<protein>
    <submittedName>
        <fullName evidence="2">5-hydroxyisourate hydrolase</fullName>
        <ecNumber evidence="2">3.5.2.17</ecNumber>
    </submittedName>
</protein>
<dbReference type="Pfam" id="PF00576">
    <property type="entry name" value="Transthyretin"/>
    <property type="match status" value="1"/>
</dbReference>
<proteinExistence type="predicted"/>
<dbReference type="PANTHER" id="PTHR10395:SF7">
    <property type="entry name" value="5-HYDROXYISOURATE HYDROLASE"/>
    <property type="match status" value="1"/>
</dbReference>
<dbReference type="EMBL" id="CP060436">
    <property type="protein sequence ID" value="QPM91330.1"/>
    <property type="molecule type" value="Genomic_DNA"/>
</dbReference>
<dbReference type="PANTHER" id="PTHR10395">
    <property type="entry name" value="URICASE AND TRANSTHYRETIN-RELATED"/>
    <property type="match status" value="1"/>
</dbReference>
<dbReference type="EC" id="3.5.2.17" evidence="2"/>
<feature type="domain" description="Transthyretin/hydroxyisourate hydrolase" evidence="1">
    <location>
        <begin position="6"/>
        <end position="120"/>
    </location>
</feature>
<accession>A0A418SB81</accession>
<dbReference type="SUPFAM" id="SSF49472">
    <property type="entry name" value="Transthyretin (synonym: prealbumin)"/>
    <property type="match status" value="1"/>
</dbReference>
<dbReference type="InterPro" id="IPR036817">
    <property type="entry name" value="Transthyretin/HIU_hydrolase_sf"/>
</dbReference>
<dbReference type="AlphaFoldDB" id="A0A418SB81"/>
<dbReference type="KEGG" id="palw:PSAL_025830"/>
<dbReference type="GO" id="GO:0006144">
    <property type="term" value="P:purine nucleobase metabolic process"/>
    <property type="evidence" value="ECO:0007669"/>
    <property type="project" value="TreeGrafter"/>
</dbReference>
<evidence type="ECO:0000313" key="3">
    <source>
        <dbReference type="Proteomes" id="UP000283786"/>
    </source>
</evidence>
<dbReference type="InterPro" id="IPR023416">
    <property type="entry name" value="Transthyretin/HIU_hydrolase_d"/>
</dbReference>
<dbReference type="Gene3D" id="2.60.40.180">
    <property type="entry name" value="Transthyretin/hydroxyisourate hydrolase domain"/>
    <property type="match status" value="1"/>
</dbReference>
<reference evidence="2 3" key="1">
    <citation type="submission" date="2020-08" db="EMBL/GenBank/DDBJ databases">
        <title>Genome sequence of Rhodobacteraceae bacterium Lw-13e.</title>
        <authorList>
            <person name="Poehlein A."/>
            <person name="Wolter L."/>
            <person name="Daniel R."/>
            <person name="Brinkhoff T."/>
        </authorList>
    </citation>
    <scope>NUCLEOTIDE SEQUENCE [LARGE SCALE GENOMIC DNA]</scope>
    <source>
        <strain evidence="2 3">Lw-13e</strain>
    </source>
</reference>
<keyword evidence="3" id="KW-1185">Reference proteome</keyword>
<organism evidence="2 3">
    <name type="scientific">Pseudooceanicola algae</name>
    <dbReference type="NCBI Taxonomy" id="1537215"/>
    <lineage>
        <taxon>Bacteria</taxon>
        <taxon>Pseudomonadati</taxon>
        <taxon>Pseudomonadota</taxon>
        <taxon>Alphaproteobacteria</taxon>
        <taxon>Rhodobacterales</taxon>
        <taxon>Paracoccaceae</taxon>
        <taxon>Pseudooceanicola</taxon>
    </lineage>
</organism>
<name>A0A418SB81_9RHOB</name>